<dbReference type="Proteomes" id="UP000198417">
    <property type="component" value="Unassembled WGS sequence"/>
</dbReference>
<dbReference type="GO" id="GO:0009425">
    <property type="term" value="C:bacterial-type flagellum basal body"/>
    <property type="evidence" value="ECO:0007669"/>
    <property type="project" value="InterPro"/>
</dbReference>
<evidence type="ECO:0000256" key="6">
    <source>
        <dbReference type="ARBA" id="ARBA00022692"/>
    </source>
</evidence>
<keyword evidence="6 10" id="KW-0812">Transmembrane</keyword>
<dbReference type="GO" id="GO:0006935">
    <property type="term" value="P:chemotaxis"/>
    <property type="evidence" value="ECO:0007669"/>
    <property type="project" value="UniProtKB-KW"/>
</dbReference>
<protein>
    <recommendedName>
        <fullName evidence="10">Flagellar protein FliL</fullName>
    </recommendedName>
</protein>
<evidence type="ECO:0000313" key="11">
    <source>
        <dbReference type="EMBL" id="SNR37288.1"/>
    </source>
</evidence>
<keyword evidence="5 10" id="KW-0145">Chemotaxis</keyword>
<proteinExistence type="inferred from homology"/>
<comment type="similarity">
    <text evidence="3 10">Belongs to the FliL family.</text>
</comment>
<evidence type="ECO:0000256" key="10">
    <source>
        <dbReference type="RuleBase" id="RU364125"/>
    </source>
</evidence>
<dbReference type="OrthoDB" id="7619358at2"/>
<dbReference type="AlphaFoldDB" id="A0A238VSS2"/>
<accession>A0A238VSS2</accession>
<sequence>MTDATVPEEELAKKPSKLPMIIGLVLALVGGGGGFFAVSSGLLFGGGDHGETQHAEDEHVVDSGPLPDISFVSMPQIVVTLGPGSLNKNLIFRADLEVPKGKVADVEMIMPRVVDVLNSYLRALEPRDIEKPSSLVRLRAQMLRRIQLVAGEDRVRDLLVMEFVLN</sequence>
<dbReference type="InterPro" id="IPR005503">
    <property type="entry name" value="FliL"/>
</dbReference>
<evidence type="ECO:0000313" key="12">
    <source>
        <dbReference type="Proteomes" id="UP000198417"/>
    </source>
</evidence>
<organism evidence="11 12">
    <name type="scientific">Puniceibacterium sediminis</name>
    <dbReference type="NCBI Taxonomy" id="1608407"/>
    <lineage>
        <taxon>Bacteria</taxon>
        <taxon>Pseudomonadati</taxon>
        <taxon>Pseudomonadota</taxon>
        <taxon>Alphaproteobacteria</taxon>
        <taxon>Rhodobacterales</taxon>
        <taxon>Paracoccaceae</taxon>
        <taxon>Puniceibacterium</taxon>
    </lineage>
</organism>
<dbReference type="Pfam" id="PF03748">
    <property type="entry name" value="FliL"/>
    <property type="match status" value="1"/>
</dbReference>
<dbReference type="GO" id="GO:0005886">
    <property type="term" value="C:plasma membrane"/>
    <property type="evidence" value="ECO:0007669"/>
    <property type="project" value="UniProtKB-SubCell"/>
</dbReference>
<comment type="function">
    <text evidence="1 10">Controls the rotational direction of flagella during chemotaxis.</text>
</comment>
<keyword evidence="11" id="KW-0969">Cilium</keyword>
<keyword evidence="11" id="KW-0282">Flagellum</keyword>
<keyword evidence="7 10" id="KW-0283">Flagellar rotation</keyword>
<keyword evidence="10" id="KW-0997">Cell inner membrane</keyword>
<keyword evidence="12" id="KW-1185">Reference proteome</keyword>
<comment type="subcellular location">
    <subcellularLocation>
        <location evidence="10">Cell inner membrane</location>
    </subcellularLocation>
    <subcellularLocation>
        <location evidence="2">Cell membrane</location>
        <topology evidence="2">Single-pass membrane protein</topology>
    </subcellularLocation>
</comment>
<dbReference type="GO" id="GO:0071973">
    <property type="term" value="P:bacterial-type flagellum-dependent cell motility"/>
    <property type="evidence" value="ECO:0007669"/>
    <property type="project" value="InterPro"/>
</dbReference>
<evidence type="ECO:0000256" key="2">
    <source>
        <dbReference type="ARBA" id="ARBA00004162"/>
    </source>
</evidence>
<evidence type="ECO:0000256" key="9">
    <source>
        <dbReference type="ARBA" id="ARBA00023136"/>
    </source>
</evidence>
<keyword evidence="8 10" id="KW-1133">Transmembrane helix</keyword>
<evidence type="ECO:0000256" key="8">
    <source>
        <dbReference type="ARBA" id="ARBA00022989"/>
    </source>
</evidence>
<evidence type="ECO:0000256" key="1">
    <source>
        <dbReference type="ARBA" id="ARBA00002254"/>
    </source>
</evidence>
<evidence type="ECO:0000256" key="5">
    <source>
        <dbReference type="ARBA" id="ARBA00022500"/>
    </source>
</evidence>
<gene>
    <name evidence="11" type="ORF">SAMN06265370_103107</name>
</gene>
<name>A0A238VSS2_9RHOB</name>
<dbReference type="RefSeq" id="WP_089269424.1">
    <property type="nucleotide sequence ID" value="NZ_FZNN01000003.1"/>
</dbReference>
<evidence type="ECO:0000256" key="4">
    <source>
        <dbReference type="ARBA" id="ARBA00022475"/>
    </source>
</evidence>
<keyword evidence="11" id="KW-0966">Cell projection</keyword>
<evidence type="ECO:0000256" key="3">
    <source>
        <dbReference type="ARBA" id="ARBA00008281"/>
    </source>
</evidence>
<reference evidence="11 12" key="1">
    <citation type="submission" date="2017-06" db="EMBL/GenBank/DDBJ databases">
        <authorList>
            <person name="Kim H.J."/>
            <person name="Triplett B.A."/>
        </authorList>
    </citation>
    <scope>NUCLEOTIDE SEQUENCE [LARGE SCALE GENOMIC DNA]</scope>
    <source>
        <strain evidence="11 12">DSM 29052</strain>
    </source>
</reference>
<keyword evidence="4" id="KW-1003">Cell membrane</keyword>
<dbReference type="EMBL" id="FZNN01000003">
    <property type="protein sequence ID" value="SNR37288.1"/>
    <property type="molecule type" value="Genomic_DNA"/>
</dbReference>
<keyword evidence="9 10" id="KW-0472">Membrane</keyword>
<feature type="transmembrane region" description="Helical" evidence="10">
    <location>
        <begin position="20"/>
        <end position="44"/>
    </location>
</feature>
<evidence type="ECO:0000256" key="7">
    <source>
        <dbReference type="ARBA" id="ARBA00022779"/>
    </source>
</evidence>